<keyword evidence="2" id="KW-0238">DNA-binding</keyword>
<keyword evidence="1" id="KW-0805">Transcription regulation</keyword>
<dbReference type="EMBL" id="JACSPQ010000001">
    <property type="protein sequence ID" value="MBD8001428.1"/>
    <property type="molecule type" value="Genomic_DNA"/>
</dbReference>
<dbReference type="PROSITE" id="PS01124">
    <property type="entry name" value="HTH_ARAC_FAMILY_2"/>
    <property type="match status" value="1"/>
</dbReference>
<comment type="caution">
    <text evidence="5">The sequence shown here is derived from an EMBL/GenBank/DDBJ whole genome shotgun (WGS) entry which is preliminary data.</text>
</comment>
<dbReference type="PANTHER" id="PTHR43280">
    <property type="entry name" value="ARAC-FAMILY TRANSCRIPTIONAL REGULATOR"/>
    <property type="match status" value="1"/>
</dbReference>
<reference evidence="5 6" key="1">
    <citation type="submission" date="2020-08" db="EMBL/GenBank/DDBJ databases">
        <title>A Genomic Blueprint of the Chicken Gut Microbiome.</title>
        <authorList>
            <person name="Gilroy R."/>
            <person name="Ravi A."/>
            <person name="Getino M."/>
            <person name="Pursley I."/>
            <person name="Horton D.L."/>
            <person name="Alikhan N.-F."/>
            <person name="Baker D."/>
            <person name="Gharbi K."/>
            <person name="Hall N."/>
            <person name="Watson M."/>
            <person name="Adriaenssens E.M."/>
            <person name="Foster-Nyarko E."/>
            <person name="Jarju S."/>
            <person name="Secka A."/>
            <person name="Antonio M."/>
            <person name="Oren A."/>
            <person name="Chaudhuri R."/>
            <person name="La Ragione R.M."/>
            <person name="Hildebrand F."/>
            <person name="Pallen M.J."/>
        </authorList>
    </citation>
    <scope>NUCLEOTIDE SEQUENCE [LARGE SCALE GENOMIC DNA]</scope>
    <source>
        <strain evidence="5 6">Sa1YUN3</strain>
    </source>
</reference>
<dbReference type="SUPFAM" id="SSF51215">
    <property type="entry name" value="Regulatory protein AraC"/>
    <property type="match status" value="1"/>
</dbReference>
<organism evidence="5 6">
    <name type="scientific">Phocaeicola faecium</name>
    <dbReference type="NCBI Taxonomy" id="2762213"/>
    <lineage>
        <taxon>Bacteria</taxon>
        <taxon>Pseudomonadati</taxon>
        <taxon>Bacteroidota</taxon>
        <taxon>Bacteroidia</taxon>
        <taxon>Bacteroidales</taxon>
        <taxon>Bacteroidaceae</taxon>
        <taxon>Phocaeicola</taxon>
    </lineage>
</organism>
<sequence>MEEKGIIVGDLENTELLEKVATFYDNRFAIIDNVHNIGENTVAKVEVFAVTLCLKGRGALYIDDREYTIHANDILICLPNVILEHGMMSVDFDCCGFILSPEYMTHIGMLIGHNWNMKMFLEKYPVFSLNEEEVKTFLQYFELLRSRLTGTPCKYHKELMEALLQAFMYDFGSALERFVEPANLSYTSGDNLFRSFLDQLSSSYPKKRSVAYYADRLHVTAKYLSAVCKDVSGKTASDWINRYVMKDVEYQLKRTRKSIKEIANELDFPSLSFFGKYVKRYLGVSPREYRDKLLNEVI</sequence>
<evidence type="ECO:0000259" key="4">
    <source>
        <dbReference type="PROSITE" id="PS01124"/>
    </source>
</evidence>
<dbReference type="InterPro" id="IPR018060">
    <property type="entry name" value="HTH_AraC"/>
</dbReference>
<keyword evidence="6" id="KW-1185">Reference proteome</keyword>
<keyword evidence="3" id="KW-0804">Transcription</keyword>
<dbReference type="SMART" id="SM00342">
    <property type="entry name" value="HTH_ARAC"/>
    <property type="match status" value="1"/>
</dbReference>
<dbReference type="SUPFAM" id="SSF46689">
    <property type="entry name" value="Homeodomain-like"/>
    <property type="match status" value="1"/>
</dbReference>
<dbReference type="RefSeq" id="WP_178256676.1">
    <property type="nucleotide sequence ID" value="NZ_JACSPQ010000001.1"/>
</dbReference>
<evidence type="ECO:0000313" key="6">
    <source>
        <dbReference type="Proteomes" id="UP000616346"/>
    </source>
</evidence>
<evidence type="ECO:0000256" key="3">
    <source>
        <dbReference type="ARBA" id="ARBA00023163"/>
    </source>
</evidence>
<dbReference type="Gene3D" id="1.10.10.60">
    <property type="entry name" value="Homeodomain-like"/>
    <property type="match status" value="1"/>
</dbReference>
<feature type="domain" description="HTH araC/xylS-type" evidence="4">
    <location>
        <begin position="194"/>
        <end position="292"/>
    </location>
</feature>
<dbReference type="InterPro" id="IPR009057">
    <property type="entry name" value="Homeodomain-like_sf"/>
</dbReference>
<accession>A0ABR8V9I1</accession>
<protein>
    <submittedName>
        <fullName evidence="5">Helix-turn-helix domain-containing protein</fullName>
    </submittedName>
</protein>
<evidence type="ECO:0000313" key="5">
    <source>
        <dbReference type="EMBL" id="MBD8001428.1"/>
    </source>
</evidence>
<dbReference type="PANTHER" id="PTHR43280:SF32">
    <property type="entry name" value="TRANSCRIPTIONAL REGULATORY PROTEIN"/>
    <property type="match status" value="1"/>
</dbReference>
<name>A0ABR8V9I1_9BACT</name>
<dbReference type="InterPro" id="IPR037923">
    <property type="entry name" value="HTH-like"/>
</dbReference>
<proteinExistence type="predicted"/>
<gene>
    <name evidence="5" type="ORF">H9626_04250</name>
</gene>
<dbReference type="Proteomes" id="UP000616346">
    <property type="component" value="Unassembled WGS sequence"/>
</dbReference>
<dbReference type="Pfam" id="PF12833">
    <property type="entry name" value="HTH_18"/>
    <property type="match status" value="1"/>
</dbReference>
<evidence type="ECO:0000256" key="1">
    <source>
        <dbReference type="ARBA" id="ARBA00023015"/>
    </source>
</evidence>
<evidence type="ECO:0000256" key="2">
    <source>
        <dbReference type="ARBA" id="ARBA00023125"/>
    </source>
</evidence>